<dbReference type="Proteomes" id="UP000092583">
    <property type="component" value="Unassembled WGS sequence"/>
</dbReference>
<name>A0A1B9IXJ3_9TREE</name>
<keyword evidence="6" id="KW-1185">Reference proteome</keyword>
<dbReference type="GO" id="GO:0032259">
    <property type="term" value="P:methylation"/>
    <property type="evidence" value="ECO:0007669"/>
    <property type="project" value="UniProtKB-KW"/>
</dbReference>
<evidence type="ECO:0000313" key="5">
    <source>
        <dbReference type="EMBL" id="OCF60239.1"/>
    </source>
</evidence>
<keyword evidence="2" id="KW-0489">Methyltransferase</keyword>
<dbReference type="OrthoDB" id="276151at2759"/>
<dbReference type="Gene3D" id="3.40.50.150">
    <property type="entry name" value="Vaccinia Virus protein VP39"/>
    <property type="match status" value="1"/>
</dbReference>
<dbReference type="EMBL" id="KI669460">
    <property type="protein sequence ID" value="OCF60239.1"/>
    <property type="molecule type" value="Genomic_DNA"/>
</dbReference>
<evidence type="ECO:0008006" key="7">
    <source>
        <dbReference type="Google" id="ProtNLM"/>
    </source>
</evidence>
<dbReference type="InterPro" id="IPR029063">
    <property type="entry name" value="SAM-dependent_MTases_sf"/>
</dbReference>
<dbReference type="PROSITE" id="PS51585">
    <property type="entry name" value="SAM_MT_TPMT"/>
    <property type="match status" value="1"/>
</dbReference>
<dbReference type="STRING" id="1331196.A0A1B9IXJ3"/>
<gene>
    <name evidence="5" type="ORF">L486_02919</name>
</gene>
<reference evidence="6" key="2">
    <citation type="submission" date="2013-12" db="EMBL/GenBank/DDBJ databases">
        <title>Evolution of pathogenesis and genome organization in the Tremellales.</title>
        <authorList>
            <person name="Cuomo C."/>
            <person name="Litvintseva A."/>
            <person name="Heitman J."/>
            <person name="Chen Y."/>
            <person name="Sun S."/>
            <person name="Springer D."/>
            <person name="Dromer F."/>
            <person name="Young S."/>
            <person name="Zeng Q."/>
            <person name="Chapman S."/>
            <person name="Gujja S."/>
            <person name="Saif S."/>
            <person name="Birren B."/>
        </authorList>
    </citation>
    <scope>NUCLEOTIDE SEQUENCE [LARGE SCALE GENOMIC DNA]</scope>
    <source>
        <strain evidence="6">CBS 10435</strain>
    </source>
</reference>
<sequence length="211" mass="23810">MANKTVDNAWEERWKEGRTGWDQSHSHLSLVSLLGSDLTDELGIPKKGKALVPGCGTGYDVYTFASRGLDAVGLDLAPTGVEKAREWLSKQPSTSGSTQVVCADFFHYQLQEEYDLIYDYTFLCAIPPALHHSWASQLNKLSNSNARLITLMYPLPPVSNEPPPWPLTVEKYHELLDGHWEMLWDREVPSDEMRTSGAKGGERLAVWRKRH</sequence>
<dbReference type="AlphaFoldDB" id="A0A1B9IXJ3"/>
<dbReference type="CDD" id="cd02440">
    <property type="entry name" value="AdoMet_MTases"/>
    <property type="match status" value="1"/>
</dbReference>
<reference evidence="5 6" key="1">
    <citation type="submission" date="2013-07" db="EMBL/GenBank/DDBJ databases">
        <title>The Genome Sequence of Kwoniella mangroviensis CBS10435.</title>
        <authorList>
            <consortium name="The Broad Institute Genome Sequencing Platform"/>
            <person name="Cuomo C."/>
            <person name="Litvintseva A."/>
            <person name="Chen Y."/>
            <person name="Heitman J."/>
            <person name="Sun S."/>
            <person name="Springer D."/>
            <person name="Dromer F."/>
            <person name="Young S.K."/>
            <person name="Zeng Q."/>
            <person name="Gargeya S."/>
            <person name="Fitzgerald M."/>
            <person name="Abouelleil A."/>
            <person name="Alvarado L."/>
            <person name="Berlin A.M."/>
            <person name="Chapman S.B."/>
            <person name="Dewar J."/>
            <person name="Goldberg J."/>
            <person name="Griggs A."/>
            <person name="Gujja S."/>
            <person name="Hansen M."/>
            <person name="Howarth C."/>
            <person name="Imamovic A."/>
            <person name="Larimer J."/>
            <person name="McCowan C."/>
            <person name="Murphy C."/>
            <person name="Pearson M."/>
            <person name="Priest M."/>
            <person name="Roberts A."/>
            <person name="Saif S."/>
            <person name="Shea T."/>
            <person name="Sykes S."/>
            <person name="Wortman J."/>
            <person name="Nusbaum C."/>
            <person name="Birren B."/>
        </authorList>
    </citation>
    <scope>NUCLEOTIDE SEQUENCE [LARGE SCALE GENOMIC DNA]</scope>
    <source>
        <strain evidence="5 6">CBS 10435</strain>
    </source>
</reference>
<dbReference type="PANTHER" id="PTHR32183">
    <property type="match status" value="1"/>
</dbReference>
<evidence type="ECO:0000256" key="4">
    <source>
        <dbReference type="ARBA" id="ARBA00022691"/>
    </source>
</evidence>
<dbReference type="InterPro" id="IPR008854">
    <property type="entry name" value="TPMT"/>
</dbReference>
<dbReference type="SUPFAM" id="SSF53335">
    <property type="entry name" value="S-adenosyl-L-methionine-dependent methyltransferases"/>
    <property type="match status" value="1"/>
</dbReference>
<evidence type="ECO:0000256" key="3">
    <source>
        <dbReference type="ARBA" id="ARBA00022679"/>
    </source>
</evidence>
<keyword evidence="4" id="KW-0949">S-adenosyl-L-methionine</keyword>
<dbReference type="Pfam" id="PF05724">
    <property type="entry name" value="TPMT"/>
    <property type="match status" value="1"/>
</dbReference>
<keyword evidence="1" id="KW-0597">Phosphoprotein</keyword>
<organism evidence="5 6">
    <name type="scientific">Kwoniella mangroviensis CBS 10435</name>
    <dbReference type="NCBI Taxonomy" id="1331196"/>
    <lineage>
        <taxon>Eukaryota</taxon>
        <taxon>Fungi</taxon>
        <taxon>Dikarya</taxon>
        <taxon>Basidiomycota</taxon>
        <taxon>Agaricomycotina</taxon>
        <taxon>Tremellomycetes</taxon>
        <taxon>Tremellales</taxon>
        <taxon>Cryptococcaceae</taxon>
        <taxon>Kwoniella</taxon>
    </lineage>
</organism>
<evidence type="ECO:0000256" key="1">
    <source>
        <dbReference type="ARBA" id="ARBA00022553"/>
    </source>
</evidence>
<protein>
    <recommendedName>
        <fullName evidence="7">Thiol methyltransferase 1</fullName>
    </recommendedName>
</protein>
<dbReference type="GO" id="GO:0008757">
    <property type="term" value="F:S-adenosylmethionine-dependent methyltransferase activity"/>
    <property type="evidence" value="ECO:0007669"/>
    <property type="project" value="InterPro"/>
</dbReference>
<proteinExistence type="predicted"/>
<dbReference type="PANTHER" id="PTHR32183:SF6">
    <property type="entry name" value="CYSTEINE SULFINATE DESULFINASE_CYSTEINE DESULFURASE AND RELATED ENZYMES"/>
    <property type="match status" value="1"/>
</dbReference>
<evidence type="ECO:0000256" key="2">
    <source>
        <dbReference type="ARBA" id="ARBA00022603"/>
    </source>
</evidence>
<accession>A0A1B9IXJ3</accession>
<evidence type="ECO:0000313" key="6">
    <source>
        <dbReference type="Proteomes" id="UP000092583"/>
    </source>
</evidence>
<keyword evidence="3" id="KW-0808">Transferase</keyword>